<evidence type="ECO:0000256" key="10">
    <source>
        <dbReference type="HAMAP-Rule" id="MF_00920"/>
    </source>
</evidence>
<dbReference type="PANTHER" id="PTHR43134:SF1">
    <property type="entry name" value="SIGNAL RECOGNITION PARTICLE RECEPTOR SUBUNIT ALPHA"/>
    <property type="match status" value="1"/>
</dbReference>
<dbReference type="OrthoDB" id="9804720at2"/>
<dbReference type="STRING" id="596152.DesU5LDRAFT_1713"/>
<comment type="subunit">
    <text evidence="10">Part of the signal recognition particle protein translocation system, which is composed of SRP and FtsY.</text>
</comment>
<evidence type="ECO:0000256" key="2">
    <source>
        <dbReference type="ARBA" id="ARBA00022490"/>
    </source>
</evidence>
<feature type="binding site" evidence="10">
    <location>
        <begin position="397"/>
        <end position="404"/>
    </location>
    <ligand>
        <name>GTP</name>
        <dbReference type="ChEBI" id="CHEBI:37565"/>
    </ligand>
</feature>
<evidence type="ECO:0000313" key="13">
    <source>
        <dbReference type="EMBL" id="EIG53393.1"/>
    </source>
</evidence>
<comment type="catalytic activity">
    <reaction evidence="8 10">
        <text>GTP + H2O = GDP + phosphate + H(+)</text>
        <dbReference type="Rhea" id="RHEA:19669"/>
        <dbReference type="ChEBI" id="CHEBI:15377"/>
        <dbReference type="ChEBI" id="CHEBI:15378"/>
        <dbReference type="ChEBI" id="CHEBI:37565"/>
        <dbReference type="ChEBI" id="CHEBI:43474"/>
        <dbReference type="ChEBI" id="CHEBI:58189"/>
        <dbReference type="EC" id="3.6.5.4"/>
    </reaction>
</comment>
<dbReference type="InterPro" id="IPR000897">
    <property type="entry name" value="SRP54_GTPase_dom"/>
</dbReference>
<feature type="compositionally biased region" description="Pro residues" evidence="11">
    <location>
        <begin position="29"/>
        <end position="41"/>
    </location>
</feature>
<keyword evidence="5 10" id="KW-0342">GTP-binding</keyword>
<dbReference type="InterPro" id="IPR013822">
    <property type="entry name" value="Signal_recog_particl_SRP54_hlx"/>
</dbReference>
<evidence type="ECO:0000256" key="6">
    <source>
        <dbReference type="ARBA" id="ARBA00023136"/>
    </source>
</evidence>
<dbReference type="PROSITE" id="PS00300">
    <property type="entry name" value="SRP54"/>
    <property type="match status" value="1"/>
</dbReference>
<feature type="binding site" evidence="10">
    <location>
        <begin position="543"/>
        <end position="546"/>
    </location>
    <ligand>
        <name>GTP</name>
        <dbReference type="ChEBI" id="CHEBI:37565"/>
    </ligand>
</feature>
<evidence type="ECO:0000256" key="8">
    <source>
        <dbReference type="ARBA" id="ARBA00048027"/>
    </source>
</evidence>
<dbReference type="FunFam" id="3.40.50.300:FF:000053">
    <property type="entry name" value="Signal recognition particle receptor FtsY"/>
    <property type="match status" value="1"/>
</dbReference>
<dbReference type="FunFam" id="1.20.120.140:FF:000002">
    <property type="entry name" value="Signal recognition particle receptor FtsY"/>
    <property type="match status" value="1"/>
</dbReference>
<sequence length="593" mass="63861">MGFFSKLKKFWKADEAPSEAAETKTPEPAAAPAPAPQPQPPAEALETTVGADRQATPESTSEPAAVPAPSPEPVAVPPAGPEPEPEAAWAVPAQPDEPTPTLEPAITPVPAPKPEAGPAVKPETEIFRPEPTPSPVAEASPPQPAPVPEPDAAGPQATPAPKPERPADRIPEEPVPAAGPQTAAVAKPQDSAPAPWRNALTLELRQAEPRLSVWLDILLASVETPGPALWERLRFLFESLEAPSAEADAFVAKFADWLALMEYDEVELFRSELQYRLALALDLEDEEDERNRLFLKLSEGLAKTKEQIVKRIDGLLGSHAVIDEAFWEELEEILLMADVGFEPAAKLLGSLRAEVRRRGTTDPAVFKEILRHELSEIFRTPKTIRTFNPPEVIMMIGVNGVGKTTTIAKLAHRDIMRGKKVLIAAGDTFRAAAIEQMQIWAKRVGAGFYTKGEGSDPAAVAFEAMDRALAEGVDVLYLDTAGRLHTKANLMEELKKIRRVLGKKHPGAPHRSILVLDATTGQNALSQTRLFNEAAGVDEIILTKLDGTAKGGVVVGIALSFGIPITYVGLGEKMEDLRPFDGQDFAQALLGVE</sequence>
<dbReference type="InterPro" id="IPR036225">
    <property type="entry name" value="SRP/SRP_N"/>
</dbReference>
<dbReference type="PANTHER" id="PTHR43134">
    <property type="entry name" value="SIGNAL RECOGNITION PARTICLE RECEPTOR SUBUNIT ALPHA"/>
    <property type="match status" value="1"/>
</dbReference>
<keyword evidence="2 10" id="KW-0963">Cytoplasm</keyword>
<feature type="region of interest" description="Disordered" evidence="11">
    <location>
        <begin position="1"/>
        <end position="193"/>
    </location>
</feature>
<dbReference type="GO" id="GO:0003924">
    <property type="term" value="F:GTPase activity"/>
    <property type="evidence" value="ECO:0007669"/>
    <property type="project" value="UniProtKB-UniRule"/>
</dbReference>
<dbReference type="GO" id="GO:0005886">
    <property type="term" value="C:plasma membrane"/>
    <property type="evidence" value="ECO:0007669"/>
    <property type="project" value="UniProtKB-SubCell"/>
</dbReference>
<protein>
    <recommendedName>
        <fullName evidence="10">Signal recognition particle receptor FtsY</fullName>
        <shortName evidence="10">SRP receptor</shortName>
        <ecNumber evidence="10">3.6.5.4</ecNumber>
    </recommendedName>
</protein>
<dbReference type="HOGENOM" id="CLU_009301_10_0_7"/>
<dbReference type="CDD" id="cd17874">
    <property type="entry name" value="FtsY"/>
    <property type="match status" value="1"/>
</dbReference>
<dbReference type="SUPFAM" id="SSF47364">
    <property type="entry name" value="Domain of the SRP/SRP receptor G-proteins"/>
    <property type="match status" value="1"/>
</dbReference>
<dbReference type="SUPFAM" id="SSF52540">
    <property type="entry name" value="P-loop containing nucleoside triphosphate hydrolases"/>
    <property type="match status" value="1"/>
</dbReference>
<dbReference type="AlphaFoldDB" id="I2Q0T7"/>
<comment type="similarity">
    <text evidence="10">Belongs to the GTP-binding SRP family. FtsY subfamily.</text>
</comment>
<dbReference type="SMART" id="SM00963">
    <property type="entry name" value="SRP54_N"/>
    <property type="match status" value="1"/>
</dbReference>
<dbReference type="InterPro" id="IPR042101">
    <property type="entry name" value="SRP54_N_sf"/>
</dbReference>
<evidence type="ECO:0000256" key="3">
    <source>
        <dbReference type="ARBA" id="ARBA00022741"/>
    </source>
</evidence>
<dbReference type="GO" id="GO:0005737">
    <property type="term" value="C:cytoplasm"/>
    <property type="evidence" value="ECO:0007669"/>
    <property type="project" value="UniProtKB-SubCell"/>
</dbReference>
<feature type="compositionally biased region" description="Basic residues" evidence="11">
    <location>
        <begin position="1"/>
        <end position="10"/>
    </location>
</feature>
<keyword evidence="7 10" id="KW-0675">Receptor</keyword>
<feature type="binding site" evidence="10">
    <location>
        <begin position="479"/>
        <end position="483"/>
    </location>
    <ligand>
        <name>GTP</name>
        <dbReference type="ChEBI" id="CHEBI:37565"/>
    </ligand>
</feature>
<feature type="compositionally biased region" description="Basic and acidic residues" evidence="11">
    <location>
        <begin position="162"/>
        <end position="172"/>
    </location>
</feature>
<evidence type="ECO:0000256" key="9">
    <source>
        <dbReference type="ARBA" id="ARBA00053570"/>
    </source>
</evidence>
<organism evidence="13">
    <name type="scientific">Desulfovibrio sp. U5L</name>
    <dbReference type="NCBI Taxonomy" id="596152"/>
    <lineage>
        <taxon>Bacteria</taxon>
        <taxon>Pseudomonadati</taxon>
        <taxon>Thermodesulfobacteriota</taxon>
        <taxon>Desulfovibrionia</taxon>
        <taxon>Desulfovibrionales</taxon>
        <taxon>Desulfovibrionaceae</taxon>
        <taxon>Desulfovibrio</taxon>
    </lineage>
</organism>
<dbReference type="HAMAP" id="MF_00920">
    <property type="entry name" value="FtsY"/>
    <property type="match status" value="1"/>
</dbReference>
<gene>
    <name evidence="10" type="primary">ftsY</name>
    <name evidence="13" type="ORF">DesU5LDRAFT_1713</name>
</gene>
<dbReference type="GO" id="GO:0006614">
    <property type="term" value="P:SRP-dependent cotranslational protein targeting to membrane"/>
    <property type="evidence" value="ECO:0007669"/>
    <property type="project" value="InterPro"/>
</dbReference>
<name>I2Q0T7_9BACT</name>
<dbReference type="Pfam" id="PF02881">
    <property type="entry name" value="SRP54_N"/>
    <property type="match status" value="1"/>
</dbReference>
<dbReference type="InterPro" id="IPR003593">
    <property type="entry name" value="AAA+_ATPase"/>
</dbReference>
<dbReference type="NCBIfam" id="TIGR00064">
    <property type="entry name" value="ftsY"/>
    <property type="match status" value="1"/>
</dbReference>
<proteinExistence type="inferred from homology"/>
<comment type="subcellular location">
    <subcellularLocation>
        <location evidence="10">Cell membrane</location>
        <topology evidence="10">Peripheral membrane protein</topology>
        <orientation evidence="10">Cytoplasmic side</orientation>
    </subcellularLocation>
    <subcellularLocation>
        <location evidence="10">Cytoplasm</location>
    </subcellularLocation>
</comment>
<dbReference type="SMART" id="SM00962">
    <property type="entry name" value="SRP54"/>
    <property type="match status" value="1"/>
</dbReference>
<dbReference type="EC" id="3.6.5.4" evidence="10"/>
<keyword evidence="1 10" id="KW-1003">Cell membrane</keyword>
<feature type="compositionally biased region" description="Pro residues" evidence="11">
    <location>
        <begin position="66"/>
        <end position="82"/>
    </location>
</feature>
<dbReference type="InterPro" id="IPR004390">
    <property type="entry name" value="SR_rcpt_FtsY"/>
</dbReference>
<evidence type="ECO:0000256" key="11">
    <source>
        <dbReference type="SAM" id="MobiDB-lite"/>
    </source>
</evidence>
<dbReference type="Gene3D" id="1.20.120.140">
    <property type="entry name" value="Signal recognition particle SRP54, nucleotide-binding domain"/>
    <property type="match status" value="1"/>
</dbReference>
<dbReference type="Pfam" id="PF00448">
    <property type="entry name" value="SRP54"/>
    <property type="match status" value="1"/>
</dbReference>
<feature type="compositionally biased region" description="Basic and acidic residues" evidence="11">
    <location>
        <begin position="11"/>
        <end position="25"/>
    </location>
</feature>
<accession>I2Q0T7</accession>
<keyword evidence="6 10" id="KW-0472">Membrane</keyword>
<dbReference type="SMART" id="SM00382">
    <property type="entry name" value="AAA"/>
    <property type="match status" value="1"/>
</dbReference>
<evidence type="ECO:0000256" key="4">
    <source>
        <dbReference type="ARBA" id="ARBA00022801"/>
    </source>
</evidence>
<evidence type="ECO:0000256" key="7">
    <source>
        <dbReference type="ARBA" id="ARBA00023170"/>
    </source>
</evidence>
<dbReference type="InterPro" id="IPR027417">
    <property type="entry name" value="P-loop_NTPase"/>
</dbReference>
<dbReference type="GO" id="GO:0005525">
    <property type="term" value="F:GTP binding"/>
    <property type="evidence" value="ECO:0007669"/>
    <property type="project" value="UniProtKB-UniRule"/>
</dbReference>
<reference evidence="13" key="1">
    <citation type="submission" date="2011-11" db="EMBL/GenBank/DDBJ databases">
        <title>Improved High-Quality Draft sequence of Desulfovibrio sp. U5L.</title>
        <authorList>
            <consortium name="US DOE Joint Genome Institute"/>
            <person name="Lucas S."/>
            <person name="Han J."/>
            <person name="Lapidus A."/>
            <person name="Cheng J.-F."/>
            <person name="Goodwin L."/>
            <person name="Pitluck S."/>
            <person name="Peters L."/>
            <person name="Ovchinnikova G."/>
            <person name="Held B."/>
            <person name="Detter J.C."/>
            <person name="Han C."/>
            <person name="Tapia R."/>
            <person name="Land M."/>
            <person name="Hauser L."/>
            <person name="Kyrpides N."/>
            <person name="Ivanova N."/>
            <person name="Pagani I."/>
            <person name="Gabster J."/>
            <person name="Walker C."/>
            <person name="Stolyar S."/>
            <person name="Stahl D."/>
            <person name="Arkin A."/>
            <person name="Dehal P."/>
            <person name="Hazen T."/>
            <person name="Woyke T."/>
        </authorList>
    </citation>
    <scope>NUCLEOTIDE SEQUENCE [LARGE SCALE GENOMIC DNA]</scope>
    <source>
        <strain evidence="13">U5L</strain>
    </source>
</reference>
<dbReference type="eggNOG" id="COG0552">
    <property type="taxonomic scope" value="Bacteria"/>
</dbReference>
<evidence type="ECO:0000256" key="1">
    <source>
        <dbReference type="ARBA" id="ARBA00022475"/>
    </source>
</evidence>
<keyword evidence="4 10" id="KW-0378">Hydrolase</keyword>
<evidence type="ECO:0000256" key="5">
    <source>
        <dbReference type="ARBA" id="ARBA00023134"/>
    </source>
</evidence>
<comment type="function">
    <text evidence="9">Involved in targeting and insertion of nascent membrane proteins into the cytoplasmic membrane. Acts as a receptor for the complex formed by the signal recognition particle (SRP) and the ribosome-nascent chain (RNC). Interaction with SRP-RNC leads to the transfer of the RNC complex to the Sec translocase for insertion into the membrane, the hydrolysis of GTP by both Ffh and FtsY, and the dissociation of the SRP-FtsY complex into the individual components.</text>
</comment>
<feature type="domain" description="SRP54-type proteins GTP-binding" evidence="12">
    <location>
        <begin position="564"/>
        <end position="577"/>
    </location>
</feature>
<evidence type="ECO:0000259" key="12">
    <source>
        <dbReference type="PROSITE" id="PS00300"/>
    </source>
</evidence>
<dbReference type="EMBL" id="JH600068">
    <property type="protein sequence ID" value="EIG53393.1"/>
    <property type="molecule type" value="Genomic_DNA"/>
</dbReference>
<keyword evidence="3 10" id="KW-0547">Nucleotide-binding</keyword>
<dbReference type="Gene3D" id="3.40.50.300">
    <property type="entry name" value="P-loop containing nucleotide triphosphate hydrolases"/>
    <property type="match status" value="1"/>
</dbReference>
<dbReference type="GO" id="GO:0005047">
    <property type="term" value="F:signal recognition particle binding"/>
    <property type="evidence" value="ECO:0007669"/>
    <property type="project" value="TreeGrafter"/>
</dbReference>